<evidence type="ECO:0000313" key="1">
    <source>
        <dbReference type="EMBL" id="RLJ73686.1"/>
    </source>
</evidence>
<dbReference type="Proteomes" id="UP000273898">
    <property type="component" value="Unassembled WGS sequence"/>
</dbReference>
<organism evidence="1 2">
    <name type="scientific">Pedobacter alluvionis</name>
    <dbReference type="NCBI Taxonomy" id="475253"/>
    <lineage>
        <taxon>Bacteria</taxon>
        <taxon>Pseudomonadati</taxon>
        <taxon>Bacteroidota</taxon>
        <taxon>Sphingobacteriia</taxon>
        <taxon>Sphingobacteriales</taxon>
        <taxon>Sphingobacteriaceae</taxon>
        <taxon>Pedobacter</taxon>
    </lineage>
</organism>
<evidence type="ECO:0000313" key="2">
    <source>
        <dbReference type="Proteomes" id="UP000273898"/>
    </source>
</evidence>
<reference evidence="1 2" key="1">
    <citation type="submission" date="2018-10" db="EMBL/GenBank/DDBJ databases">
        <title>Genomic Encyclopedia of Archaeal and Bacterial Type Strains, Phase II (KMG-II): from individual species to whole genera.</title>
        <authorList>
            <person name="Goeker M."/>
        </authorList>
    </citation>
    <scope>NUCLEOTIDE SEQUENCE [LARGE SCALE GENOMIC DNA]</scope>
    <source>
        <strain evidence="1 2">DSM 19624</strain>
    </source>
</reference>
<gene>
    <name evidence="1" type="ORF">BCL90_3849</name>
</gene>
<name>A0A497XVW4_9SPHI</name>
<dbReference type="EMBL" id="RCCK01000013">
    <property type="protein sequence ID" value="RLJ73686.1"/>
    <property type="molecule type" value="Genomic_DNA"/>
</dbReference>
<dbReference type="AlphaFoldDB" id="A0A497XVW4"/>
<sequence length="36" mass="4203">MYTSAKQHPLNLNGRDFINDLKDLGLHDFDLNKKTE</sequence>
<accession>A0A497XVW4</accession>
<protein>
    <submittedName>
        <fullName evidence="1">Uncharacterized protein</fullName>
    </submittedName>
</protein>
<proteinExistence type="predicted"/>
<comment type="caution">
    <text evidence="1">The sequence shown here is derived from an EMBL/GenBank/DDBJ whole genome shotgun (WGS) entry which is preliminary data.</text>
</comment>